<accession>A0AAD9PCK6</accession>
<evidence type="ECO:0000259" key="18">
    <source>
        <dbReference type="SMART" id="SM01332"/>
    </source>
</evidence>
<feature type="region of interest" description="Disordered" evidence="16">
    <location>
        <begin position="254"/>
        <end position="285"/>
    </location>
</feature>
<keyword evidence="5" id="KW-0963">Cytoplasm</keyword>
<dbReference type="InterPro" id="IPR039361">
    <property type="entry name" value="Cyclin"/>
</dbReference>
<evidence type="ECO:0000256" key="6">
    <source>
        <dbReference type="ARBA" id="ARBA00022553"/>
    </source>
</evidence>
<keyword evidence="20" id="KW-1185">Reference proteome</keyword>
<comment type="function">
    <text evidence="14">Regulatory component of the cyclin D2-CDK4 (DC) complex that phosphorylates and inhibits members of the retinoblastoma (RB) protein family including RB1 and regulates the cell-cycle during G(1)/S transition. Phosphorylation of RB1 allows dissociation of the transcription factor E2F from the RB/E2F complex and the subsequent transcription of E2F target genes which are responsible for the progression through the G(1) phase. Hypophosphorylates RB1 in early G(1) phase. Cyclin D-CDK4 complexes are major integrators of various mitogenenic and antimitogenic signals.</text>
</comment>
<comment type="caution">
    <text evidence="19">The sequence shown here is derived from an EMBL/GenBank/DDBJ whole genome shotgun (WGS) entry which is preliminary data.</text>
</comment>
<evidence type="ECO:0000256" key="16">
    <source>
        <dbReference type="SAM" id="MobiDB-lite"/>
    </source>
</evidence>
<evidence type="ECO:0000256" key="8">
    <source>
        <dbReference type="ARBA" id="ARBA00022843"/>
    </source>
</evidence>
<protein>
    <recommendedName>
        <fullName evidence="13">G1/S-specific cyclin-D2</fullName>
    </recommendedName>
</protein>
<keyword evidence="7" id="KW-0132">Cell division</keyword>
<evidence type="ECO:0000256" key="5">
    <source>
        <dbReference type="ARBA" id="ARBA00022490"/>
    </source>
</evidence>
<evidence type="ECO:0000256" key="15">
    <source>
        <dbReference type="RuleBase" id="RU000383"/>
    </source>
</evidence>
<evidence type="ECO:0000256" key="13">
    <source>
        <dbReference type="ARBA" id="ARBA00039574"/>
    </source>
</evidence>
<name>A0AAD9PCK6_RIDPI</name>
<dbReference type="FunFam" id="1.10.472.10:FF:000120">
    <property type="entry name" value="G1/S-specific cyclin-D1"/>
    <property type="match status" value="1"/>
</dbReference>
<keyword evidence="9 15" id="KW-0195">Cyclin</keyword>
<evidence type="ECO:0000313" key="20">
    <source>
        <dbReference type="Proteomes" id="UP001209878"/>
    </source>
</evidence>
<dbReference type="InterPro" id="IPR013763">
    <property type="entry name" value="Cyclin-like_dom"/>
</dbReference>
<proteinExistence type="inferred from homology"/>
<evidence type="ECO:0000256" key="14">
    <source>
        <dbReference type="ARBA" id="ARBA00045688"/>
    </source>
</evidence>
<dbReference type="Gene3D" id="1.10.472.10">
    <property type="entry name" value="Cyclin-like"/>
    <property type="match status" value="2"/>
</dbReference>
<dbReference type="FunFam" id="1.10.472.10:FF:000012">
    <property type="entry name" value="G1/S-specific cyclin-D1"/>
    <property type="match status" value="1"/>
</dbReference>
<dbReference type="InterPro" id="IPR048258">
    <property type="entry name" value="Cyclins_cyclin-box"/>
</dbReference>
<dbReference type="CDD" id="cd20515">
    <property type="entry name" value="CYCLIN_CCND_rpt1"/>
    <property type="match status" value="1"/>
</dbReference>
<feature type="compositionally biased region" description="Low complexity" evidence="16">
    <location>
        <begin position="254"/>
        <end position="267"/>
    </location>
</feature>
<feature type="domain" description="Cyclin-like" evidence="17">
    <location>
        <begin position="61"/>
        <end position="145"/>
    </location>
</feature>
<dbReference type="GO" id="GO:0005634">
    <property type="term" value="C:nucleus"/>
    <property type="evidence" value="ECO:0007669"/>
    <property type="project" value="UniProtKB-SubCell"/>
</dbReference>
<sequence length="285" mass="32336">MDLFCTETESVKRSFEDPVLLKDDRVLQNLLATEDRYLPAPSYFNCVQTDIKPFMRKMVATWMLEVCEEQKCEEEVFPLAMNYLDRVLSVFPTKKSQLQLLGAVSMFIASKLKETIPLTAEKLVIYTDNSITMHELLDWEMFVLGKLKWDISAVTPHDFLEQILSRLPIDRRSFKVLKRHAQTFIALCATDFKFAIYPPSMIAAGSVSAAANGLLSSDWCTKVNLIDRLQKITSIDADCLRACQEQIEQVLSTSLPQTSTSSMSQSPKCENGHPTTPTDVREIHI</sequence>
<dbReference type="CDD" id="cd20516">
    <property type="entry name" value="CYCLIN_CCND_rpt2"/>
    <property type="match status" value="1"/>
</dbReference>
<evidence type="ECO:0000313" key="19">
    <source>
        <dbReference type="EMBL" id="KAK2192092.1"/>
    </source>
</evidence>
<evidence type="ECO:0000256" key="7">
    <source>
        <dbReference type="ARBA" id="ARBA00022618"/>
    </source>
</evidence>
<comment type="similarity">
    <text evidence="4">Belongs to the cyclin family. Cyclin D subfamily.</text>
</comment>
<evidence type="ECO:0000256" key="2">
    <source>
        <dbReference type="ARBA" id="ARBA00004308"/>
    </source>
</evidence>
<dbReference type="Proteomes" id="UP001209878">
    <property type="component" value="Unassembled WGS sequence"/>
</dbReference>
<keyword evidence="11" id="KW-0539">Nucleus</keyword>
<evidence type="ECO:0000256" key="3">
    <source>
        <dbReference type="ARBA" id="ARBA00004496"/>
    </source>
</evidence>
<dbReference type="InterPro" id="IPR006671">
    <property type="entry name" value="Cyclin_N"/>
</dbReference>
<dbReference type="PROSITE" id="PS00292">
    <property type="entry name" value="CYCLINS"/>
    <property type="match status" value="1"/>
</dbReference>
<feature type="domain" description="Cyclin C-terminal" evidence="18">
    <location>
        <begin position="154"/>
        <end position="276"/>
    </location>
</feature>
<comment type="subcellular location">
    <subcellularLocation>
        <location evidence="3">Cytoplasm</location>
    </subcellularLocation>
    <subcellularLocation>
        <location evidence="2">Endomembrane system</location>
    </subcellularLocation>
    <subcellularLocation>
        <location evidence="1">Nucleus</location>
    </subcellularLocation>
</comment>
<dbReference type="Pfam" id="PF00134">
    <property type="entry name" value="Cyclin_N"/>
    <property type="match status" value="1"/>
</dbReference>
<evidence type="ECO:0000256" key="10">
    <source>
        <dbReference type="ARBA" id="ARBA00023136"/>
    </source>
</evidence>
<dbReference type="EMBL" id="JAODUO010000039">
    <property type="protein sequence ID" value="KAK2192092.1"/>
    <property type="molecule type" value="Genomic_DNA"/>
</dbReference>
<dbReference type="PANTHER" id="PTHR10177">
    <property type="entry name" value="CYCLINS"/>
    <property type="match status" value="1"/>
</dbReference>
<evidence type="ECO:0000256" key="9">
    <source>
        <dbReference type="ARBA" id="ARBA00023127"/>
    </source>
</evidence>
<keyword evidence="8" id="KW-0832">Ubl conjugation</keyword>
<dbReference type="GO" id="GO:0012505">
    <property type="term" value="C:endomembrane system"/>
    <property type="evidence" value="ECO:0007669"/>
    <property type="project" value="UniProtKB-SubCell"/>
</dbReference>
<dbReference type="SUPFAM" id="SSF47954">
    <property type="entry name" value="Cyclin-like"/>
    <property type="match status" value="2"/>
</dbReference>
<evidence type="ECO:0000259" key="17">
    <source>
        <dbReference type="SMART" id="SM00385"/>
    </source>
</evidence>
<dbReference type="SMART" id="SM01332">
    <property type="entry name" value="Cyclin_C"/>
    <property type="match status" value="1"/>
</dbReference>
<evidence type="ECO:0000256" key="11">
    <source>
        <dbReference type="ARBA" id="ARBA00023242"/>
    </source>
</evidence>
<dbReference type="GO" id="GO:0051301">
    <property type="term" value="P:cell division"/>
    <property type="evidence" value="ECO:0007669"/>
    <property type="project" value="UniProtKB-KW"/>
</dbReference>
<evidence type="ECO:0000256" key="1">
    <source>
        <dbReference type="ARBA" id="ARBA00004123"/>
    </source>
</evidence>
<reference evidence="19" key="1">
    <citation type="journal article" date="2023" name="Mol. Biol. Evol.">
        <title>Third-Generation Sequencing Reveals the Adaptive Role of the Epigenome in Three Deep-Sea Polychaetes.</title>
        <authorList>
            <person name="Perez M."/>
            <person name="Aroh O."/>
            <person name="Sun Y."/>
            <person name="Lan Y."/>
            <person name="Juniper S.K."/>
            <person name="Young C.R."/>
            <person name="Angers B."/>
            <person name="Qian P.Y."/>
        </authorList>
    </citation>
    <scope>NUCLEOTIDE SEQUENCE</scope>
    <source>
        <strain evidence="19">R07B-5</strain>
    </source>
</reference>
<dbReference type="InterPro" id="IPR004367">
    <property type="entry name" value="Cyclin_C-dom"/>
</dbReference>
<dbReference type="Pfam" id="PF02984">
    <property type="entry name" value="Cyclin_C"/>
    <property type="match status" value="1"/>
</dbReference>
<keyword evidence="10" id="KW-0472">Membrane</keyword>
<keyword evidence="6" id="KW-0597">Phosphoprotein</keyword>
<dbReference type="GO" id="GO:0005737">
    <property type="term" value="C:cytoplasm"/>
    <property type="evidence" value="ECO:0007669"/>
    <property type="project" value="UniProtKB-SubCell"/>
</dbReference>
<dbReference type="SMART" id="SM00385">
    <property type="entry name" value="CYCLIN"/>
    <property type="match status" value="1"/>
</dbReference>
<keyword evidence="12" id="KW-0131">Cell cycle</keyword>
<dbReference type="InterPro" id="IPR036915">
    <property type="entry name" value="Cyclin-like_sf"/>
</dbReference>
<dbReference type="AlphaFoldDB" id="A0AAD9PCK6"/>
<organism evidence="19 20">
    <name type="scientific">Ridgeia piscesae</name>
    <name type="common">Tubeworm</name>
    <dbReference type="NCBI Taxonomy" id="27915"/>
    <lineage>
        <taxon>Eukaryota</taxon>
        <taxon>Metazoa</taxon>
        <taxon>Spiralia</taxon>
        <taxon>Lophotrochozoa</taxon>
        <taxon>Annelida</taxon>
        <taxon>Polychaeta</taxon>
        <taxon>Sedentaria</taxon>
        <taxon>Canalipalpata</taxon>
        <taxon>Sabellida</taxon>
        <taxon>Siboglinidae</taxon>
        <taxon>Ridgeia</taxon>
    </lineage>
</organism>
<gene>
    <name evidence="19" type="ORF">NP493_39g05000</name>
</gene>
<evidence type="ECO:0000256" key="4">
    <source>
        <dbReference type="ARBA" id="ARBA00009065"/>
    </source>
</evidence>
<evidence type="ECO:0000256" key="12">
    <source>
        <dbReference type="ARBA" id="ARBA00023306"/>
    </source>
</evidence>